<name>A0A834BUF1_ORYME</name>
<dbReference type="Proteomes" id="UP000646548">
    <property type="component" value="Unassembled WGS sequence"/>
</dbReference>
<dbReference type="PANTHER" id="PTHR41404">
    <property type="entry name" value="SHIELDIN COMPLEX SUBUNIT 3"/>
    <property type="match status" value="1"/>
</dbReference>
<dbReference type="EMBL" id="WKFB01001036">
    <property type="protein sequence ID" value="KAF6715643.1"/>
    <property type="molecule type" value="Genomic_DNA"/>
</dbReference>
<dbReference type="PANTHER" id="PTHR41404:SF1">
    <property type="entry name" value="SHIELDIN COMPLEX SUBUNIT 3"/>
    <property type="match status" value="1"/>
</dbReference>
<evidence type="ECO:0000313" key="3">
    <source>
        <dbReference type="Proteomes" id="UP000646548"/>
    </source>
</evidence>
<dbReference type="GO" id="GO:2001034">
    <property type="term" value="P:positive regulation of double-strand break repair via nonhomologous end joining"/>
    <property type="evidence" value="ECO:0007669"/>
    <property type="project" value="TreeGrafter"/>
</dbReference>
<proteinExistence type="predicted"/>
<dbReference type="GO" id="GO:0045830">
    <property type="term" value="P:positive regulation of isotype switching"/>
    <property type="evidence" value="ECO:0007669"/>
    <property type="project" value="TreeGrafter"/>
</dbReference>
<feature type="region of interest" description="Disordered" evidence="1">
    <location>
        <begin position="167"/>
        <end position="205"/>
    </location>
</feature>
<sequence>MEGPQATEELRELLFFMADRLAQQGRNSFICLGTSELQRKHARVVPRAGAQAAAERLFVSDGEKKTSRSFTHQPRNQKENNRHRNDGLPFYITLGLYCEDEEWIWMEDVVLHCPPQSDDGLSSILELTEKLLEPFPCRSPPLFRPWFTDSRLPIRPARPAPVIPAAEETFSATQPSTKNTSENGHADRIGAENHQSPRPQRSKDTLCVSETPDHLLCTRGNQERVPIRRSWSIVPQRELLPHSHLLSKQFDSMVSIHRLHLRQRAKWVITKHNCGNVEKVWRALNRSIRSARLPTCNANIQRERAEIWVFCDVRYAEQVGRLLKEELELSGRILLSVHRLRNIFSM</sequence>
<feature type="region of interest" description="Disordered" evidence="1">
    <location>
        <begin position="61"/>
        <end position="84"/>
    </location>
</feature>
<accession>A0A834BUF1</accession>
<dbReference type="GO" id="GO:2000042">
    <property type="term" value="P:negative regulation of double-strand break repair via homologous recombination"/>
    <property type="evidence" value="ECO:0007669"/>
    <property type="project" value="TreeGrafter"/>
</dbReference>
<comment type="caution">
    <text evidence="2">The sequence shown here is derived from an EMBL/GenBank/DDBJ whole genome shotgun (WGS) entry which is preliminary data.</text>
</comment>
<dbReference type="AlphaFoldDB" id="A0A834BUF1"/>
<protein>
    <submittedName>
        <fullName evidence="2">Uncharacterized protein</fullName>
    </submittedName>
</protein>
<dbReference type="InterPro" id="IPR039996">
    <property type="entry name" value="Shieldin_RINN1"/>
</dbReference>
<feature type="compositionally biased region" description="Polar residues" evidence="1">
    <location>
        <begin position="170"/>
        <end position="183"/>
    </location>
</feature>
<evidence type="ECO:0000313" key="2">
    <source>
        <dbReference type="EMBL" id="KAF6715643.1"/>
    </source>
</evidence>
<organism evidence="2 3">
    <name type="scientific">Oryzias melastigma</name>
    <name type="common">Marine medaka</name>
    <dbReference type="NCBI Taxonomy" id="30732"/>
    <lineage>
        <taxon>Eukaryota</taxon>
        <taxon>Metazoa</taxon>
        <taxon>Chordata</taxon>
        <taxon>Craniata</taxon>
        <taxon>Vertebrata</taxon>
        <taxon>Euteleostomi</taxon>
        <taxon>Actinopterygii</taxon>
        <taxon>Neopterygii</taxon>
        <taxon>Teleostei</taxon>
        <taxon>Neoteleostei</taxon>
        <taxon>Acanthomorphata</taxon>
        <taxon>Ovalentaria</taxon>
        <taxon>Atherinomorphae</taxon>
        <taxon>Beloniformes</taxon>
        <taxon>Adrianichthyidae</taxon>
        <taxon>Oryziinae</taxon>
        <taxon>Oryzias</taxon>
    </lineage>
</organism>
<reference evidence="2" key="1">
    <citation type="journal article" name="BMC Genomics">
        <title>Long-read sequencing and de novo genome assembly of marine medaka (Oryzias melastigma).</title>
        <authorList>
            <person name="Liang P."/>
            <person name="Saqib H.S.A."/>
            <person name="Ni X."/>
            <person name="Shen Y."/>
        </authorList>
    </citation>
    <scope>NUCLEOTIDE SEQUENCE</scope>
    <source>
        <strain evidence="2">Bigg-433</strain>
    </source>
</reference>
<dbReference type="CDD" id="cd22293">
    <property type="entry name" value="RBD_SHLD3_N"/>
    <property type="match status" value="1"/>
</dbReference>
<evidence type="ECO:0000256" key="1">
    <source>
        <dbReference type="SAM" id="MobiDB-lite"/>
    </source>
</evidence>
<gene>
    <name evidence="2" type="ORF">FQA47_007095</name>
</gene>